<organism evidence="2 3">
    <name type="scientific">Labrys okinawensis</name>
    <dbReference type="NCBI Taxonomy" id="346911"/>
    <lineage>
        <taxon>Bacteria</taxon>
        <taxon>Pseudomonadati</taxon>
        <taxon>Pseudomonadota</taxon>
        <taxon>Alphaproteobacteria</taxon>
        <taxon>Hyphomicrobiales</taxon>
        <taxon>Xanthobacteraceae</taxon>
        <taxon>Labrys</taxon>
    </lineage>
</organism>
<reference evidence="2 3" key="1">
    <citation type="submission" date="2018-02" db="EMBL/GenBank/DDBJ databases">
        <title>Whole genome sequencing of endophytic bacterium.</title>
        <authorList>
            <person name="Eedara R."/>
            <person name="Podile A.R."/>
        </authorList>
    </citation>
    <scope>NUCLEOTIDE SEQUENCE [LARGE SCALE GENOMIC DNA]</scope>
    <source>
        <strain evidence="2 3">RP1T</strain>
    </source>
</reference>
<dbReference type="InterPro" id="IPR010333">
    <property type="entry name" value="VirJ"/>
</dbReference>
<evidence type="ECO:0000259" key="1">
    <source>
        <dbReference type="Pfam" id="PF06057"/>
    </source>
</evidence>
<dbReference type="EMBL" id="PUEJ01000002">
    <property type="protein sequence ID" value="PRH88388.1"/>
    <property type="molecule type" value="Genomic_DNA"/>
</dbReference>
<name>A0A2S9QGB0_9HYPH</name>
<dbReference type="RefSeq" id="WP_105860739.1">
    <property type="nucleotide sequence ID" value="NZ_PUEJ01000002.1"/>
</dbReference>
<accession>A0A2S9QGB0</accession>
<protein>
    <recommendedName>
        <fullName evidence="1">Bacterial virulence domain-containing protein</fullName>
    </recommendedName>
</protein>
<dbReference type="Gene3D" id="3.40.50.1820">
    <property type="entry name" value="alpha/beta hydrolase"/>
    <property type="match status" value="1"/>
</dbReference>
<evidence type="ECO:0000313" key="3">
    <source>
        <dbReference type="Proteomes" id="UP000237682"/>
    </source>
</evidence>
<dbReference type="Proteomes" id="UP000237682">
    <property type="component" value="Unassembled WGS sequence"/>
</dbReference>
<keyword evidence="3" id="KW-1185">Reference proteome</keyword>
<dbReference type="Pfam" id="PF06057">
    <property type="entry name" value="VirJ"/>
    <property type="match status" value="1"/>
</dbReference>
<dbReference type="OrthoDB" id="9807916at2"/>
<dbReference type="SUPFAM" id="SSF53474">
    <property type="entry name" value="alpha/beta-Hydrolases"/>
    <property type="match status" value="1"/>
</dbReference>
<proteinExistence type="predicted"/>
<gene>
    <name evidence="2" type="ORF">C5L14_03870</name>
</gene>
<evidence type="ECO:0000313" key="2">
    <source>
        <dbReference type="EMBL" id="PRH88388.1"/>
    </source>
</evidence>
<comment type="caution">
    <text evidence="2">The sequence shown here is derived from an EMBL/GenBank/DDBJ whole genome shotgun (WGS) entry which is preliminary data.</text>
</comment>
<sequence length="283" mass="30034">MARFLTLRRFAFLTLLVAAGVFVDAKLLPRWFPQAFGGVWGGLAAPDDANVPASLRDLPVVLIKGRRNDGPVAILLSGNGGWWGIDDGIAEGLARAGVTTIGLNSLAYFIHRRSPEEVAAAIDRMAASIGPDRPVILVGYSFGADIAATIYAHLSDDLRARIRQVSLLGLSREADYAVGFMKVAGGRKATIPAVAAIDGPHIQCFHGADEGARSGCNDVDAAKVQVVEVPGGHHFDGDYDRIASLILAGMPSQPRNDAIRYAGMNRFAWLAHPAGMEAQAGKR</sequence>
<feature type="domain" description="Bacterial virulence" evidence="1">
    <location>
        <begin position="72"/>
        <end position="250"/>
    </location>
</feature>
<dbReference type="AlphaFoldDB" id="A0A2S9QGB0"/>
<dbReference type="InterPro" id="IPR029058">
    <property type="entry name" value="AB_hydrolase_fold"/>
</dbReference>